<sequence length="276" mass="29984">MGTISVFGHIVAIDLFLFLVSTPLWAGIAIRMAGGKASGIRAVLVTILAFGVLSARAVHILVHRDGYRAAPWRALALGDGGFIVFAGFLAAALTTLWFGWRRRPLLRPLVTALVGGLFAWSIGLQLLWLVRSDKPGLPEVSLSTLDGHPIAIRDFSGRPLVVNLWATWCAPCRRELPVLRDAQLAEKDVIFVFADQVEAADTIRAYLDHQHLSLRNVLMDPLASLAVHAGTSAVPTTLFFDEKGMLVKKHAGALSAMELRRYLDVLHSSAKADIAP</sequence>
<dbReference type="GO" id="GO:0017004">
    <property type="term" value="P:cytochrome complex assembly"/>
    <property type="evidence" value="ECO:0007669"/>
    <property type="project" value="UniProtKB-KW"/>
</dbReference>
<accession>A0A934T068</accession>
<dbReference type="SUPFAM" id="SSF52833">
    <property type="entry name" value="Thioredoxin-like"/>
    <property type="match status" value="1"/>
</dbReference>
<evidence type="ECO:0000256" key="5">
    <source>
        <dbReference type="SAM" id="Phobius"/>
    </source>
</evidence>
<keyword evidence="8" id="KW-1185">Reference proteome</keyword>
<protein>
    <submittedName>
        <fullName evidence="7">Redoxin family protein</fullName>
    </submittedName>
</protein>
<dbReference type="GO" id="GO:0030313">
    <property type="term" value="C:cell envelope"/>
    <property type="evidence" value="ECO:0007669"/>
    <property type="project" value="UniProtKB-SubCell"/>
</dbReference>
<keyword evidence="2" id="KW-0201">Cytochrome c-type biogenesis</keyword>
<dbReference type="PANTHER" id="PTHR42852">
    <property type="entry name" value="THIOL:DISULFIDE INTERCHANGE PROTEIN DSBE"/>
    <property type="match status" value="1"/>
</dbReference>
<dbReference type="RefSeq" id="WP_200591729.1">
    <property type="nucleotide sequence ID" value="NZ_JAEPBG010000003.1"/>
</dbReference>
<evidence type="ECO:0000256" key="4">
    <source>
        <dbReference type="ARBA" id="ARBA00023284"/>
    </source>
</evidence>
<evidence type="ECO:0000313" key="7">
    <source>
        <dbReference type="EMBL" id="MBK4734963.1"/>
    </source>
</evidence>
<organism evidence="7 8">
    <name type="scientific">Noviherbaspirillum pedocola</name>
    <dbReference type="NCBI Taxonomy" id="2801341"/>
    <lineage>
        <taxon>Bacteria</taxon>
        <taxon>Pseudomonadati</taxon>
        <taxon>Pseudomonadota</taxon>
        <taxon>Betaproteobacteria</taxon>
        <taxon>Burkholderiales</taxon>
        <taxon>Oxalobacteraceae</taxon>
        <taxon>Noviherbaspirillum</taxon>
    </lineage>
</organism>
<feature type="transmembrane region" description="Helical" evidence="5">
    <location>
        <begin position="42"/>
        <end position="62"/>
    </location>
</feature>
<comment type="caution">
    <text evidence="7">The sequence shown here is derived from an EMBL/GenBank/DDBJ whole genome shotgun (WGS) entry which is preliminary data.</text>
</comment>
<keyword evidence="3" id="KW-1015">Disulfide bond</keyword>
<dbReference type="EMBL" id="JAEPBG010000003">
    <property type="protein sequence ID" value="MBK4734963.1"/>
    <property type="molecule type" value="Genomic_DNA"/>
</dbReference>
<dbReference type="PANTHER" id="PTHR42852:SF6">
    <property type="entry name" value="THIOL:DISULFIDE INTERCHANGE PROTEIN DSBE"/>
    <property type="match status" value="1"/>
</dbReference>
<proteinExistence type="predicted"/>
<feature type="transmembrane region" description="Helical" evidence="5">
    <location>
        <begin position="82"/>
        <end position="100"/>
    </location>
</feature>
<feature type="transmembrane region" description="Helical" evidence="5">
    <location>
        <begin position="109"/>
        <end position="130"/>
    </location>
</feature>
<keyword evidence="5" id="KW-0472">Membrane</keyword>
<dbReference type="Proteomes" id="UP000622890">
    <property type="component" value="Unassembled WGS sequence"/>
</dbReference>
<dbReference type="CDD" id="cd02966">
    <property type="entry name" value="TlpA_like_family"/>
    <property type="match status" value="1"/>
</dbReference>
<evidence type="ECO:0000256" key="3">
    <source>
        <dbReference type="ARBA" id="ARBA00023157"/>
    </source>
</evidence>
<dbReference type="AlphaFoldDB" id="A0A934T068"/>
<dbReference type="Pfam" id="PF08534">
    <property type="entry name" value="Redoxin"/>
    <property type="match status" value="1"/>
</dbReference>
<dbReference type="Gene3D" id="3.40.30.10">
    <property type="entry name" value="Glutaredoxin"/>
    <property type="match status" value="1"/>
</dbReference>
<name>A0A934T068_9BURK</name>
<dbReference type="GO" id="GO:0015036">
    <property type="term" value="F:disulfide oxidoreductase activity"/>
    <property type="evidence" value="ECO:0007669"/>
    <property type="project" value="UniProtKB-ARBA"/>
</dbReference>
<reference evidence="7" key="1">
    <citation type="submission" date="2021-01" db="EMBL/GenBank/DDBJ databases">
        <title>Genome sequence of strain Noviherbaspirillum sp. DKR-6.</title>
        <authorList>
            <person name="Chaudhary D.K."/>
        </authorList>
    </citation>
    <scope>NUCLEOTIDE SEQUENCE</scope>
    <source>
        <strain evidence="7">DKR-6</strain>
    </source>
</reference>
<evidence type="ECO:0000256" key="2">
    <source>
        <dbReference type="ARBA" id="ARBA00022748"/>
    </source>
</evidence>
<dbReference type="PROSITE" id="PS00194">
    <property type="entry name" value="THIOREDOXIN_1"/>
    <property type="match status" value="1"/>
</dbReference>
<dbReference type="InterPro" id="IPR013740">
    <property type="entry name" value="Redoxin"/>
</dbReference>
<dbReference type="PROSITE" id="PS51352">
    <property type="entry name" value="THIOREDOXIN_2"/>
    <property type="match status" value="1"/>
</dbReference>
<evidence type="ECO:0000259" key="6">
    <source>
        <dbReference type="PROSITE" id="PS51352"/>
    </source>
</evidence>
<keyword evidence="5" id="KW-0812">Transmembrane</keyword>
<feature type="transmembrane region" description="Helical" evidence="5">
    <location>
        <begin position="6"/>
        <end position="30"/>
    </location>
</feature>
<dbReference type="InterPro" id="IPR017937">
    <property type="entry name" value="Thioredoxin_CS"/>
</dbReference>
<keyword evidence="5" id="KW-1133">Transmembrane helix</keyword>
<gene>
    <name evidence="7" type="ORF">JJB74_10125</name>
</gene>
<dbReference type="InterPro" id="IPR013766">
    <property type="entry name" value="Thioredoxin_domain"/>
</dbReference>
<dbReference type="InterPro" id="IPR036249">
    <property type="entry name" value="Thioredoxin-like_sf"/>
</dbReference>
<dbReference type="InterPro" id="IPR050553">
    <property type="entry name" value="Thioredoxin_ResA/DsbE_sf"/>
</dbReference>
<comment type="subcellular location">
    <subcellularLocation>
        <location evidence="1">Cell envelope</location>
    </subcellularLocation>
</comment>
<evidence type="ECO:0000256" key="1">
    <source>
        <dbReference type="ARBA" id="ARBA00004196"/>
    </source>
</evidence>
<feature type="domain" description="Thioredoxin" evidence="6">
    <location>
        <begin position="131"/>
        <end position="268"/>
    </location>
</feature>
<evidence type="ECO:0000313" key="8">
    <source>
        <dbReference type="Proteomes" id="UP000622890"/>
    </source>
</evidence>
<keyword evidence="4" id="KW-0676">Redox-active center</keyword>